<evidence type="ECO:0000256" key="1">
    <source>
        <dbReference type="SAM" id="MobiDB-lite"/>
    </source>
</evidence>
<gene>
    <name evidence="2" type="ORF">Acr_00g0007760</name>
</gene>
<reference evidence="3" key="1">
    <citation type="submission" date="2019-07" db="EMBL/GenBank/DDBJ databases">
        <title>De Novo Assembly of kiwifruit Actinidia rufa.</title>
        <authorList>
            <person name="Sugita-Konishi S."/>
            <person name="Sato K."/>
            <person name="Mori E."/>
            <person name="Abe Y."/>
            <person name="Kisaki G."/>
            <person name="Hamano K."/>
            <person name="Suezawa K."/>
            <person name="Otani M."/>
            <person name="Fukuda T."/>
            <person name="Manabe T."/>
            <person name="Gomi K."/>
            <person name="Tabuchi M."/>
            <person name="Akimitsu K."/>
            <person name="Kataoka I."/>
        </authorList>
    </citation>
    <scope>NUCLEOTIDE SEQUENCE [LARGE SCALE GENOMIC DNA]</scope>
    <source>
        <strain evidence="3">cv. Fuchu</strain>
    </source>
</reference>
<dbReference type="Proteomes" id="UP000585474">
    <property type="component" value="Unassembled WGS sequence"/>
</dbReference>
<name>A0A7J0D8F7_9ERIC</name>
<organism evidence="2 3">
    <name type="scientific">Actinidia rufa</name>
    <dbReference type="NCBI Taxonomy" id="165716"/>
    <lineage>
        <taxon>Eukaryota</taxon>
        <taxon>Viridiplantae</taxon>
        <taxon>Streptophyta</taxon>
        <taxon>Embryophyta</taxon>
        <taxon>Tracheophyta</taxon>
        <taxon>Spermatophyta</taxon>
        <taxon>Magnoliopsida</taxon>
        <taxon>eudicotyledons</taxon>
        <taxon>Gunneridae</taxon>
        <taxon>Pentapetalae</taxon>
        <taxon>asterids</taxon>
        <taxon>Ericales</taxon>
        <taxon>Actinidiaceae</taxon>
        <taxon>Actinidia</taxon>
    </lineage>
</organism>
<feature type="compositionally biased region" description="Polar residues" evidence="1">
    <location>
        <begin position="179"/>
        <end position="199"/>
    </location>
</feature>
<proteinExistence type="predicted"/>
<protein>
    <submittedName>
        <fullName evidence="2">Uncharacterized protein</fullName>
    </submittedName>
</protein>
<evidence type="ECO:0000313" key="3">
    <source>
        <dbReference type="Proteomes" id="UP000585474"/>
    </source>
</evidence>
<sequence>MECYFGSGVDDLAVPRDQEPLGRLPFPNSWSLWGVSATECFKSTNKYSIAKKSSMTEETNYNEEGLYEELDMDLSTHEAEHSSNSNRVFVDCVQVDPWSVTLEVVLMILLFQEIRNLWEGFHSQTVGPCGGVSATECFKSTNKYSIAKKSSMTEETNYNEEGLYEELDMDLSKHEAEHSSNSNRYLQEDSLQQPTSPWE</sequence>
<comment type="caution">
    <text evidence="2">The sequence shown here is derived from an EMBL/GenBank/DDBJ whole genome shotgun (WGS) entry which is preliminary data.</text>
</comment>
<dbReference type="OrthoDB" id="1939712at2759"/>
<feature type="region of interest" description="Disordered" evidence="1">
    <location>
        <begin position="169"/>
        <end position="199"/>
    </location>
</feature>
<evidence type="ECO:0000313" key="2">
    <source>
        <dbReference type="EMBL" id="GFS29673.1"/>
    </source>
</evidence>
<keyword evidence="3" id="KW-1185">Reference proteome</keyword>
<dbReference type="AlphaFoldDB" id="A0A7J0D8F7"/>
<accession>A0A7J0D8F7</accession>
<dbReference type="EMBL" id="BJWL01000095">
    <property type="protein sequence ID" value="GFS29673.1"/>
    <property type="molecule type" value="Genomic_DNA"/>
</dbReference>